<keyword evidence="1" id="KW-0812">Transmembrane</keyword>
<evidence type="ECO:0000313" key="2">
    <source>
        <dbReference type="EMBL" id="PWY76400.1"/>
    </source>
</evidence>
<accession>A0A317VWV2</accession>
<organism evidence="2 3">
    <name type="scientific">Aspergillus sclerotioniger CBS 115572</name>
    <dbReference type="NCBI Taxonomy" id="1450535"/>
    <lineage>
        <taxon>Eukaryota</taxon>
        <taxon>Fungi</taxon>
        <taxon>Dikarya</taxon>
        <taxon>Ascomycota</taxon>
        <taxon>Pezizomycotina</taxon>
        <taxon>Eurotiomycetes</taxon>
        <taxon>Eurotiomycetidae</taxon>
        <taxon>Eurotiales</taxon>
        <taxon>Aspergillaceae</taxon>
        <taxon>Aspergillus</taxon>
        <taxon>Aspergillus subgen. Circumdati</taxon>
    </lineage>
</organism>
<dbReference type="Proteomes" id="UP000246702">
    <property type="component" value="Unassembled WGS sequence"/>
</dbReference>
<keyword evidence="3" id="KW-1185">Reference proteome</keyword>
<evidence type="ECO:0000313" key="3">
    <source>
        <dbReference type="Proteomes" id="UP000246702"/>
    </source>
</evidence>
<dbReference type="AlphaFoldDB" id="A0A317VWV2"/>
<protein>
    <submittedName>
        <fullName evidence="2">Uncharacterized protein</fullName>
    </submittedName>
</protein>
<dbReference type="RefSeq" id="XP_025464213.1">
    <property type="nucleotide sequence ID" value="XM_025612457.1"/>
</dbReference>
<name>A0A317VWV2_9EURO</name>
<feature type="transmembrane region" description="Helical" evidence="1">
    <location>
        <begin position="60"/>
        <end position="79"/>
    </location>
</feature>
<reference evidence="2 3" key="1">
    <citation type="submission" date="2016-12" db="EMBL/GenBank/DDBJ databases">
        <title>The genomes of Aspergillus section Nigri reveals drivers in fungal speciation.</title>
        <authorList>
            <consortium name="DOE Joint Genome Institute"/>
            <person name="Vesth T.C."/>
            <person name="Nybo J."/>
            <person name="Theobald S."/>
            <person name="Brandl J."/>
            <person name="Frisvad J.C."/>
            <person name="Nielsen K.F."/>
            <person name="Lyhne E.K."/>
            <person name="Kogle M.E."/>
            <person name="Kuo A."/>
            <person name="Riley R."/>
            <person name="Clum A."/>
            <person name="Nolan M."/>
            <person name="Lipzen A."/>
            <person name="Salamov A."/>
            <person name="Henrissat B."/>
            <person name="Wiebenga A."/>
            <person name="De Vries R.P."/>
            <person name="Grigoriev I.V."/>
            <person name="Mortensen U.H."/>
            <person name="Andersen M.R."/>
            <person name="Baker S.E."/>
        </authorList>
    </citation>
    <scope>NUCLEOTIDE SEQUENCE [LARGE SCALE GENOMIC DNA]</scope>
    <source>
        <strain evidence="2 3">CBS 115572</strain>
    </source>
</reference>
<gene>
    <name evidence="2" type="ORF">BO94DRAFT_538272</name>
</gene>
<keyword evidence="1" id="KW-1133">Transmembrane helix</keyword>
<keyword evidence="1" id="KW-0472">Membrane</keyword>
<proteinExistence type="predicted"/>
<evidence type="ECO:0000256" key="1">
    <source>
        <dbReference type="SAM" id="Phobius"/>
    </source>
</evidence>
<dbReference type="EMBL" id="MSFK01000027">
    <property type="protein sequence ID" value="PWY76400.1"/>
    <property type="molecule type" value="Genomic_DNA"/>
</dbReference>
<comment type="caution">
    <text evidence="2">The sequence shown here is derived from an EMBL/GenBank/DDBJ whole genome shotgun (WGS) entry which is preliminary data.</text>
</comment>
<dbReference type="GeneID" id="37114600"/>
<sequence>MDGPIPEEIAEQRDSCLGLAPGTPCSRGAMLFFIWWTWTWTAEKLVSGSGDGLARPWREWGNIVGFVGFVGVVLFSFALPC</sequence>